<protein>
    <submittedName>
        <fullName evidence="2">Uncharacterized protein</fullName>
    </submittedName>
</protein>
<feature type="region of interest" description="Disordered" evidence="1">
    <location>
        <begin position="1"/>
        <end position="25"/>
    </location>
</feature>
<dbReference type="PATRIC" id="fig|13035.3.peg.3766"/>
<evidence type="ECO:0000313" key="3">
    <source>
        <dbReference type="Proteomes" id="UP000010482"/>
    </source>
</evidence>
<accession>K9YZU8</accession>
<name>K9YZU8_DACS8</name>
<dbReference type="Proteomes" id="UP000010482">
    <property type="component" value="Chromosome"/>
</dbReference>
<dbReference type="RefSeq" id="WP_015230806.1">
    <property type="nucleotide sequence ID" value="NC_019780.1"/>
</dbReference>
<organism evidence="2 3">
    <name type="scientific">Dactylococcopsis salina (strain PCC 8305)</name>
    <name type="common">Myxobactron salinum</name>
    <dbReference type="NCBI Taxonomy" id="13035"/>
    <lineage>
        <taxon>Bacteria</taxon>
        <taxon>Bacillati</taxon>
        <taxon>Cyanobacteriota</taxon>
        <taxon>Cyanophyceae</taxon>
        <taxon>Nodosilineales</taxon>
        <taxon>Cymatolegaceae</taxon>
        <taxon>Dactylococcopsis</taxon>
    </lineage>
</organism>
<gene>
    <name evidence="2" type="ORF">Dacsa_3323</name>
</gene>
<dbReference type="EMBL" id="CP003944">
    <property type="protein sequence ID" value="AFZ51830.1"/>
    <property type="molecule type" value="Genomic_DNA"/>
</dbReference>
<feature type="compositionally biased region" description="Acidic residues" evidence="1">
    <location>
        <begin position="15"/>
        <end position="25"/>
    </location>
</feature>
<dbReference type="AlphaFoldDB" id="K9YZU8"/>
<keyword evidence="3" id="KW-1185">Reference proteome</keyword>
<dbReference type="KEGG" id="dsl:Dacsa_3323"/>
<evidence type="ECO:0000256" key="1">
    <source>
        <dbReference type="SAM" id="MobiDB-lite"/>
    </source>
</evidence>
<dbReference type="OrthoDB" id="510080at2"/>
<sequence>MLDYSLLQNLPSAEDLPDSDDTPVDNELQELIPHLLRTILRFLTPEERSQRYAQRLRELGIDPNSL</sequence>
<feature type="compositionally biased region" description="Polar residues" evidence="1">
    <location>
        <begin position="1"/>
        <end position="11"/>
    </location>
</feature>
<dbReference type="HOGENOM" id="CLU_2823959_0_0_3"/>
<dbReference type="eggNOG" id="COG4636">
    <property type="taxonomic scope" value="Bacteria"/>
</dbReference>
<reference evidence="2" key="1">
    <citation type="submission" date="2012-04" db="EMBL/GenBank/DDBJ databases">
        <title>Finished genome of Dactylococcopsis salina PCC 8305.</title>
        <authorList>
            <consortium name="US DOE Joint Genome Institute"/>
            <person name="Gugger M."/>
            <person name="Coursin T."/>
            <person name="Rippka R."/>
            <person name="Tandeau De Marsac N."/>
            <person name="Huntemann M."/>
            <person name="Wei C.-L."/>
            <person name="Han J."/>
            <person name="Detter J.C."/>
            <person name="Han C."/>
            <person name="Tapia R."/>
            <person name="Daligault H."/>
            <person name="Chen A."/>
            <person name="Krypides N."/>
            <person name="Mavromatis K."/>
            <person name="Markowitz V."/>
            <person name="Szeto E."/>
            <person name="Ivanova N."/>
            <person name="Ovchinnikova G."/>
            <person name="Pagani I."/>
            <person name="Pati A."/>
            <person name="Goodwin L."/>
            <person name="Peters L."/>
            <person name="Pitluck S."/>
            <person name="Woyke T."/>
            <person name="Kerfeld C."/>
        </authorList>
    </citation>
    <scope>NUCLEOTIDE SEQUENCE [LARGE SCALE GENOMIC DNA]</scope>
    <source>
        <strain evidence="2">PCC 8305</strain>
    </source>
</reference>
<proteinExistence type="predicted"/>
<evidence type="ECO:0000313" key="2">
    <source>
        <dbReference type="EMBL" id="AFZ51830.1"/>
    </source>
</evidence>